<dbReference type="EC" id="1.15.1.1" evidence="4"/>
<dbReference type="Gene3D" id="2.60.40.200">
    <property type="entry name" value="Superoxide dismutase, copper/zinc binding domain"/>
    <property type="match status" value="1"/>
</dbReference>
<gene>
    <name evidence="4" type="ORF">HNR25_002805</name>
</gene>
<dbReference type="Pfam" id="PF00080">
    <property type="entry name" value="Sod_Cu"/>
    <property type="match status" value="1"/>
</dbReference>
<dbReference type="SUPFAM" id="SSF49329">
    <property type="entry name" value="Cu,Zn superoxide dismutase-like"/>
    <property type="match status" value="1"/>
</dbReference>
<name>A0A841E9B0_9ACTN</name>
<sequence length="205" mass="20715">MSLTRAIVSAAAASLLLAGCGDGRQGDDEGAAAPSPSGNGTADAGAPGLAHVVARFQTYSPDAEAITYDEQAVPAGSGVTVQATRAGAETDFTLAVSGLQPDEAYGAHLHTRPCGEDPDASGPHYRNEQGPEGSTNDPEYANGDNEVWLDFTTDGDGVAESDADVDWHPREGEAGSVVLHADHTATTAGEAGSAGDRLACVNVPL</sequence>
<reference evidence="4 5" key="1">
    <citation type="submission" date="2020-08" db="EMBL/GenBank/DDBJ databases">
        <title>Sequencing the genomes of 1000 actinobacteria strains.</title>
        <authorList>
            <person name="Klenk H.-P."/>
        </authorList>
    </citation>
    <scope>NUCLEOTIDE SEQUENCE [LARGE SCALE GENOMIC DNA]</scope>
    <source>
        <strain evidence="4 5">DSM 44593</strain>
    </source>
</reference>
<keyword evidence="5" id="KW-1185">Reference proteome</keyword>
<dbReference type="PROSITE" id="PS51257">
    <property type="entry name" value="PROKAR_LIPOPROTEIN"/>
    <property type="match status" value="1"/>
</dbReference>
<comment type="similarity">
    <text evidence="1">Belongs to the Cu-Zn superoxide dismutase family.</text>
</comment>
<comment type="caution">
    <text evidence="4">The sequence shown here is derived from an EMBL/GenBank/DDBJ whole genome shotgun (WGS) entry which is preliminary data.</text>
</comment>
<dbReference type="AlphaFoldDB" id="A0A841E9B0"/>
<dbReference type="InterPro" id="IPR036423">
    <property type="entry name" value="SOD-like_Cu/Zn_dom_sf"/>
</dbReference>
<accession>A0A841E9B0</accession>
<evidence type="ECO:0000313" key="5">
    <source>
        <dbReference type="Proteomes" id="UP000578077"/>
    </source>
</evidence>
<protein>
    <submittedName>
        <fullName evidence="4">Cu-Zn family superoxide dismutase</fullName>
        <ecNumber evidence="4">1.15.1.1</ecNumber>
    </submittedName>
</protein>
<proteinExistence type="inferred from homology"/>
<evidence type="ECO:0000256" key="1">
    <source>
        <dbReference type="ARBA" id="ARBA00010457"/>
    </source>
</evidence>
<keyword evidence="4" id="KW-0560">Oxidoreductase</keyword>
<evidence type="ECO:0000313" key="4">
    <source>
        <dbReference type="EMBL" id="MBB5999054.1"/>
    </source>
</evidence>
<organism evidence="4 5">
    <name type="scientific">Streptomonospora salina</name>
    <dbReference type="NCBI Taxonomy" id="104205"/>
    <lineage>
        <taxon>Bacteria</taxon>
        <taxon>Bacillati</taxon>
        <taxon>Actinomycetota</taxon>
        <taxon>Actinomycetes</taxon>
        <taxon>Streptosporangiales</taxon>
        <taxon>Nocardiopsidaceae</taxon>
        <taxon>Streptomonospora</taxon>
    </lineage>
</organism>
<feature type="region of interest" description="Disordered" evidence="2">
    <location>
        <begin position="106"/>
        <end position="159"/>
    </location>
</feature>
<dbReference type="InterPro" id="IPR001424">
    <property type="entry name" value="SOD_Cu_Zn_dom"/>
</dbReference>
<dbReference type="Proteomes" id="UP000578077">
    <property type="component" value="Unassembled WGS sequence"/>
</dbReference>
<dbReference type="RefSeq" id="WP_184635713.1">
    <property type="nucleotide sequence ID" value="NZ_BAABKT010000010.1"/>
</dbReference>
<evidence type="ECO:0000256" key="2">
    <source>
        <dbReference type="SAM" id="MobiDB-lite"/>
    </source>
</evidence>
<feature type="region of interest" description="Disordered" evidence="2">
    <location>
        <begin position="24"/>
        <end position="46"/>
    </location>
</feature>
<evidence type="ECO:0000259" key="3">
    <source>
        <dbReference type="Pfam" id="PF00080"/>
    </source>
</evidence>
<dbReference type="GO" id="GO:0004784">
    <property type="term" value="F:superoxide dismutase activity"/>
    <property type="evidence" value="ECO:0007669"/>
    <property type="project" value="UniProtKB-EC"/>
</dbReference>
<feature type="domain" description="Superoxide dismutase copper/zinc binding" evidence="3">
    <location>
        <begin position="80"/>
        <end position="202"/>
    </location>
</feature>
<dbReference type="GO" id="GO:0046872">
    <property type="term" value="F:metal ion binding"/>
    <property type="evidence" value="ECO:0007669"/>
    <property type="project" value="InterPro"/>
</dbReference>
<dbReference type="EMBL" id="JACHLY010000001">
    <property type="protein sequence ID" value="MBB5999054.1"/>
    <property type="molecule type" value="Genomic_DNA"/>
</dbReference>